<dbReference type="SUPFAM" id="SSF46689">
    <property type="entry name" value="Homeodomain-like"/>
    <property type="match status" value="2"/>
</dbReference>
<name>A0A176XEB2_AGRTU</name>
<dbReference type="PANTHER" id="PTHR46796">
    <property type="entry name" value="HTH-TYPE TRANSCRIPTIONAL ACTIVATOR RHAS-RELATED"/>
    <property type="match status" value="1"/>
</dbReference>
<accession>A0A176XEB2</accession>
<gene>
    <name evidence="5" type="ORF">A7J57_14655</name>
</gene>
<feature type="domain" description="HTH araC/xylS-type" evidence="4">
    <location>
        <begin position="142"/>
        <end position="240"/>
    </location>
</feature>
<dbReference type="InterPro" id="IPR018060">
    <property type="entry name" value="HTH_AraC"/>
</dbReference>
<evidence type="ECO:0000256" key="3">
    <source>
        <dbReference type="ARBA" id="ARBA00023163"/>
    </source>
</evidence>
<sequence length="244" mass="27389">MTGASAHIRSYRQERPDERHAFVQIVLPVRGRLWIDVAGRQEELSCERGVFIHSGTSHAQRETPGNHSLVVELDEHRISERALEKLSHHPFLHVASDTRHLIDFMRGVIGLDGCRDDIVGLWAPLLIDSLAGEKTGIRARLRSLAALVEAEPFSPWTIDRLSTCVSISESRLHALFIEEFGLSPHRWLAGLRMRKVCALLENPSLPIAEIALRAGFSDQTALTRAMRHIIGETPAAYRRSRGIH</sequence>
<dbReference type="InterPro" id="IPR009057">
    <property type="entry name" value="Homeodomain-like_sf"/>
</dbReference>
<proteinExistence type="predicted"/>
<dbReference type="EMBL" id="LXPS01000011">
    <property type="protein sequence ID" value="OAE47376.1"/>
    <property type="molecule type" value="Genomic_DNA"/>
</dbReference>
<dbReference type="RefSeq" id="WP_063949139.1">
    <property type="nucleotide sequence ID" value="NZ_LXPS01000011.1"/>
</dbReference>
<dbReference type="SMART" id="SM00342">
    <property type="entry name" value="HTH_ARAC"/>
    <property type="match status" value="1"/>
</dbReference>
<evidence type="ECO:0000256" key="2">
    <source>
        <dbReference type="ARBA" id="ARBA00023125"/>
    </source>
</evidence>
<dbReference type="Gene3D" id="1.10.10.60">
    <property type="entry name" value="Homeodomain-like"/>
    <property type="match status" value="1"/>
</dbReference>
<dbReference type="GO" id="GO:0003700">
    <property type="term" value="F:DNA-binding transcription factor activity"/>
    <property type="evidence" value="ECO:0007669"/>
    <property type="project" value="InterPro"/>
</dbReference>
<dbReference type="GO" id="GO:0043565">
    <property type="term" value="F:sequence-specific DNA binding"/>
    <property type="evidence" value="ECO:0007669"/>
    <property type="project" value="InterPro"/>
</dbReference>
<dbReference type="PANTHER" id="PTHR46796:SF2">
    <property type="entry name" value="TRANSCRIPTIONAL REGULATORY PROTEIN"/>
    <property type="match status" value="1"/>
</dbReference>
<comment type="caution">
    <text evidence="5">The sequence shown here is derived from an EMBL/GenBank/DDBJ whole genome shotgun (WGS) entry which is preliminary data.</text>
</comment>
<reference evidence="5 6" key="1">
    <citation type="submission" date="2016-05" db="EMBL/GenBank/DDBJ databases">
        <authorList>
            <person name="Lavstsen T."/>
            <person name="Jespersen J.S."/>
        </authorList>
    </citation>
    <scope>NUCLEOTIDE SEQUENCE [LARGE SCALE GENOMIC DNA]</scope>
    <source>
        <strain evidence="5 6">KCJ1736</strain>
    </source>
</reference>
<dbReference type="InterPro" id="IPR050204">
    <property type="entry name" value="AraC_XylS_family_regulators"/>
</dbReference>
<dbReference type="Pfam" id="PF12833">
    <property type="entry name" value="HTH_18"/>
    <property type="match status" value="1"/>
</dbReference>
<dbReference type="Proteomes" id="UP000077098">
    <property type="component" value="Unassembled WGS sequence"/>
</dbReference>
<dbReference type="AlphaFoldDB" id="A0A176XEB2"/>
<keyword evidence="3" id="KW-0804">Transcription</keyword>
<keyword evidence="2" id="KW-0238">DNA-binding</keyword>
<dbReference type="PROSITE" id="PS01124">
    <property type="entry name" value="HTH_ARAC_FAMILY_2"/>
    <property type="match status" value="1"/>
</dbReference>
<protein>
    <submittedName>
        <fullName evidence="5">AraC family transcriptional regulator</fullName>
    </submittedName>
</protein>
<evidence type="ECO:0000259" key="4">
    <source>
        <dbReference type="PROSITE" id="PS01124"/>
    </source>
</evidence>
<evidence type="ECO:0000256" key="1">
    <source>
        <dbReference type="ARBA" id="ARBA00023015"/>
    </source>
</evidence>
<organism evidence="5 6">
    <name type="scientific">Agrobacterium tumefaciens</name>
    <dbReference type="NCBI Taxonomy" id="358"/>
    <lineage>
        <taxon>Bacteria</taxon>
        <taxon>Pseudomonadati</taxon>
        <taxon>Pseudomonadota</taxon>
        <taxon>Alphaproteobacteria</taxon>
        <taxon>Hyphomicrobiales</taxon>
        <taxon>Rhizobiaceae</taxon>
        <taxon>Rhizobium/Agrobacterium group</taxon>
        <taxon>Agrobacterium</taxon>
        <taxon>Agrobacterium tumefaciens complex</taxon>
    </lineage>
</organism>
<evidence type="ECO:0000313" key="6">
    <source>
        <dbReference type="Proteomes" id="UP000077098"/>
    </source>
</evidence>
<evidence type="ECO:0000313" key="5">
    <source>
        <dbReference type="EMBL" id="OAE47376.1"/>
    </source>
</evidence>
<keyword evidence="1" id="KW-0805">Transcription regulation</keyword>